<accession>A0A6M0QQK6</accession>
<dbReference type="RefSeq" id="WP_164623767.1">
    <property type="nucleotide sequence ID" value="NZ_JAAIVJ010000002.1"/>
</dbReference>
<evidence type="ECO:0008006" key="3">
    <source>
        <dbReference type="Google" id="ProtNLM"/>
    </source>
</evidence>
<name>A0A6M0QQK6_9RHOB</name>
<dbReference type="AlphaFoldDB" id="A0A6M0QQK6"/>
<proteinExistence type="predicted"/>
<dbReference type="EMBL" id="JAAIVJ010000002">
    <property type="protein sequence ID" value="NEY89727.1"/>
    <property type="molecule type" value="Genomic_DNA"/>
</dbReference>
<sequence>MPVSGFSSIGDRLTEALVSGDFELYQQVMELPLTIIPVGEAPYVLSDEASLRRDFDLYHNVLKLHGVTDIFREVRGVSDEGGGVHRILCRVHIMARANRIADPFLSEMRIRSRDGQWRILEIRSLAAHIDWTLGGNGSGQDFLKR</sequence>
<gene>
    <name evidence="1" type="ORF">G4Z14_05395</name>
</gene>
<protein>
    <recommendedName>
        <fullName evidence="3">SnoaL-like domain-containing protein</fullName>
    </recommendedName>
</protein>
<organism evidence="1 2">
    <name type="scientific">Tabrizicola oligotrophica</name>
    <dbReference type="NCBI Taxonomy" id="2710650"/>
    <lineage>
        <taxon>Bacteria</taxon>
        <taxon>Pseudomonadati</taxon>
        <taxon>Pseudomonadota</taxon>
        <taxon>Alphaproteobacteria</taxon>
        <taxon>Rhodobacterales</taxon>
        <taxon>Paracoccaceae</taxon>
        <taxon>Tabrizicola</taxon>
    </lineage>
</organism>
<reference evidence="1 2" key="1">
    <citation type="submission" date="2020-02" db="EMBL/GenBank/DDBJ databases">
        <authorList>
            <person name="Chen W.-M."/>
        </authorList>
    </citation>
    <scope>NUCLEOTIDE SEQUENCE [LARGE SCALE GENOMIC DNA]</scope>
    <source>
        <strain evidence="1 2">KMS-5</strain>
    </source>
</reference>
<comment type="caution">
    <text evidence="1">The sequence shown here is derived from an EMBL/GenBank/DDBJ whole genome shotgun (WGS) entry which is preliminary data.</text>
</comment>
<keyword evidence="2" id="KW-1185">Reference proteome</keyword>
<evidence type="ECO:0000313" key="1">
    <source>
        <dbReference type="EMBL" id="NEY89727.1"/>
    </source>
</evidence>
<evidence type="ECO:0000313" key="2">
    <source>
        <dbReference type="Proteomes" id="UP000477782"/>
    </source>
</evidence>
<dbReference type="Proteomes" id="UP000477782">
    <property type="component" value="Unassembled WGS sequence"/>
</dbReference>